<evidence type="ECO:0000256" key="2">
    <source>
        <dbReference type="SAM" id="SignalP"/>
    </source>
</evidence>
<accession>A0A4V6IL10</accession>
<proteinExistence type="inferred from homology"/>
<dbReference type="Gene3D" id="2.60.40.550">
    <property type="entry name" value="Ecotin"/>
    <property type="match status" value="1"/>
</dbReference>
<organism evidence="3 4">
    <name type="scientific">Desulfoluna butyratoxydans</name>
    <dbReference type="NCBI Taxonomy" id="231438"/>
    <lineage>
        <taxon>Bacteria</taxon>
        <taxon>Pseudomonadati</taxon>
        <taxon>Thermodesulfobacteriota</taxon>
        <taxon>Desulfobacteria</taxon>
        <taxon>Desulfobacterales</taxon>
        <taxon>Desulfolunaceae</taxon>
        <taxon>Desulfoluna</taxon>
    </lineage>
</organism>
<dbReference type="EMBL" id="CAADHO010000001">
    <property type="protein sequence ID" value="VFQ43298.1"/>
    <property type="molecule type" value="Genomic_DNA"/>
</dbReference>
<dbReference type="AlphaFoldDB" id="A0A4V6IL10"/>
<gene>
    <name evidence="3" type="ORF">MSL71_9260</name>
</gene>
<dbReference type="PANTHER" id="PTHR35890">
    <property type="match status" value="1"/>
</dbReference>
<keyword evidence="2" id="KW-0732">Signal</keyword>
<feature type="chain" id="PRO_5020369068" evidence="2">
    <location>
        <begin position="23"/>
        <end position="161"/>
    </location>
</feature>
<dbReference type="GO" id="GO:0004867">
    <property type="term" value="F:serine-type endopeptidase inhibitor activity"/>
    <property type="evidence" value="ECO:0007669"/>
    <property type="project" value="InterPro"/>
</dbReference>
<evidence type="ECO:0000256" key="1">
    <source>
        <dbReference type="ARBA" id="ARBA00010558"/>
    </source>
</evidence>
<dbReference type="Proteomes" id="UP000507962">
    <property type="component" value="Unassembled WGS sequence"/>
</dbReference>
<dbReference type="PANTHER" id="PTHR35890:SF3">
    <property type="entry name" value="ECOTIN"/>
    <property type="match status" value="1"/>
</dbReference>
<evidence type="ECO:0000313" key="4">
    <source>
        <dbReference type="Proteomes" id="UP000507962"/>
    </source>
</evidence>
<reference evidence="3 4" key="1">
    <citation type="submission" date="2019-03" db="EMBL/GenBank/DDBJ databases">
        <authorList>
            <person name="Nijsse B."/>
        </authorList>
    </citation>
    <scope>NUCLEOTIDE SEQUENCE [LARGE SCALE GENOMIC DNA]</scope>
    <source>
        <strain evidence="3">Desulfoluna butyratoxydans MSL71</strain>
    </source>
</reference>
<evidence type="ECO:0000313" key="3">
    <source>
        <dbReference type="EMBL" id="VFQ43298.1"/>
    </source>
</evidence>
<dbReference type="PIRSF" id="PIRSF006865">
    <property type="entry name" value="Prot_inh_ecotin"/>
    <property type="match status" value="1"/>
</dbReference>
<keyword evidence="4" id="KW-1185">Reference proteome</keyword>
<dbReference type="InterPro" id="IPR005658">
    <property type="entry name" value="Prot_inh_ecotin"/>
</dbReference>
<protein>
    <submittedName>
        <fullName evidence="3">Ecotin</fullName>
    </submittedName>
</protein>
<feature type="signal peptide" evidence="2">
    <location>
        <begin position="1"/>
        <end position="22"/>
    </location>
</feature>
<dbReference type="RefSeq" id="WP_180137468.1">
    <property type="nucleotide sequence ID" value="NZ_CAADHO010000001.1"/>
</dbReference>
<dbReference type="InterPro" id="IPR036198">
    <property type="entry name" value="Ecotin_sf"/>
</dbReference>
<sequence>MKKTVMLSGILGFLMVFGSVSCAGHGQLKAFPEASEGMERFVIVLPEKAKAEEDASMVELMAGKMMMTDGVNLVRLGSAIEPRPLEGWGYTYYEVTGSSAMMSTMMAPPEGSPQVEAFVMGSPLKVRYNSKLPIVVYAPEGYEVRYRIWSASKTVSTADKK</sequence>
<dbReference type="PROSITE" id="PS51257">
    <property type="entry name" value="PROKAR_LIPOPROTEIN"/>
    <property type="match status" value="1"/>
</dbReference>
<name>A0A4V6IL10_9BACT</name>
<dbReference type="Pfam" id="PF03974">
    <property type="entry name" value="Ecotin"/>
    <property type="match status" value="1"/>
</dbReference>
<comment type="similarity">
    <text evidence="1">Belongs to the protease inhibitor I11 (ecotin) family.</text>
</comment>
<dbReference type="SUPFAM" id="SSF49772">
    <property type="entry name" value="Ecotin, trypsin inhibitor"/>
    <property type="match status" value="1"/>
</dbReference>